<proteinExistence type="predicted"/>
<keyword evidence="2" id="KW-0408">Iron</keyword>
<evidence type="ECO:0000259" key="4">
    <source>
        <dbReference type="Pfam" id="PF03781"/>
    </source>
</evidence>
<feature type="domain" description="DinB-like" evidence="5">
    <location>
        <begin position="12"/>
        <end position="140"/>
    </location>
</feature>
<dbReference type="InterPro" id="IPR005532">
    <property type="entry name" value="SUMF_dom"/>
</dbReference>
<evidence type="ECO:0000256" key="3">
    <source>
        <dbReference type="ARBA" id="ARBA00037882"/>
    </source>
</evidence>
<dbReference type="Pfam" id="PF03781">
    <property type="entry name" value="FGE-sulfatase"/>
    <property type="match status" value="1"/>
</dbReference>
<dbReference type="eggNOG" id="COG1262">
    <property type="taxonomic scope" value="Bacteria"/>
</dbReference>
<protein>
    <recommendedName>
        <fullName evidence="8">Ergothioneine biosynthesis protein EgtB</fullName>
    </recommendedName>
</protein>
<comment type="caution">
    <text evidence="6">The sequence shown here is derived from an EMBL/GenBank/DDBJ whole genome shotgun (WGS) entry which is preliminary data.</text>
</comment>
<dbReference type="AlphaFoldDB" id="L0W7K7"/>
<accession>L0W7K7</accession>
<dbReference type="PANTHER" id="PTHR23150:SF36">
    <property type="entry name" value="HERCYNINE OXYGENASE"/>
    <property type="match status" value="1"/>
</dbReference>
<dbReference type="InterPro" id="IPR024775">
    <property type="entry name" value="DinB-like"/>
</dbReference>
<dbReference type="InterPro" id="IPR017806">
    <property type="entry name" value="EgtB"/>
</dbReference>
<dbReference type="EMBL" id="AMRJ01000044">
    <property type="protein sequence ID" value="EKF72904.1"/>
    <property type="molecule type" value="Genomic_DNA"/>
</dbReference>
<dbReference type="SUPFAM" id="SSF56436">
    <property type="entry name" value="C-type lectin-like"/>
    <property type="match status" value="1"/>
</dbReference>
<dbReference type="PANTHER" id="PTHR23150">
    <property type="entry name" value="SULFATASE MODIFYING FACTOR 1, 2"/>
    <property type="match status" value="1"/>
</dbReference>
<organism evidence="6 7">
    <name type="scientific">Alcanivorax hongdengensis A-11-3</name>
    <dbReference type="NCBI Taxonomy" id="1177179"/>
    <lineage>
        <taxon>Bacteria</taxon>
        <taxon>Pseudomonadati</taxon>
        <taxon>Pseudomonadota</taxon>
        <taxon>Gammaproteobacteria</taxon>
        <taxon>Oceanospirillales</taxon>
        <taxon>Alcanivoracaceae</taxon>
        <taxon>Alcanivorax</taxon>
    </lineage>
</organism>
<evidence type="ECO:0000313" key="7">
    <source>
        <dbReference type="Proteomes" id="UP000010164"/>
    </source>
</evidence>
<dbReference type="Pfam" id="PF12867">
    <property type="entry name" value="DinB_2"/>
    <property type="match status" value="1"/>
</dbReference>
<comment type="pathway">
    <text evidence="3">Amino-acid biosynthesis; ergothioneine biosynthesis.</text>
</comment>
<dbReference type="GO" id="GO:0052699">
    <property type="term" value="P:ergothioneine biosynthetic process"/>
    <property type="evidence" value="ECO:0007669"/>
    <property type="project" value="InterPro"/>
</dbReference>
<sequence>MHHASNTLLADYRRVRRFSEQLCAPLCAEDMGLQACPEVSPPRWHLAHTSWFFETFLLKPHLPGYRVFHPEFEKLFNSYYNGIGEQYARPHRHLLSRPTGDQVRQWRQQVDDAMAQLIPACPQLADLIRLGLNHEQQHQELLLTDLLFSFSFNPLAPALTSAPPLDGTTTPLSFSDFDGGLVDIGARDGFAFDNETPRHRVWLNPFRLANRPVTNGEFRAFIEDGGYQQPALWLSDGWAWVQQHDIRRPLYWQADLDQHFTLAGLQPLDDNRILAHVNYYEADAYARWAGLRLPTEQEWEHAAGQAGSEGQVADNGQFQPGAAGDGPLASLFGDVWEWTASAYLPYPGFQTARGAVGEYNGKFMCNQMVLRGGSCATSRDHLRASYRNFFYPHHRWQFSGIRLAGDLT</sequence>
<feature type="domain" description="Sulfatase-modifying factor enzyme-like" evidence="4">
    <location>
        <begin position="178"/>
        <end position="316"/>
    </location>
</feature>
<name>L0W7K7_9GAMM</name>
<dbReference type="InterPro" id="IPR016187">
    <property type="entry name" value="CTDL_fold"/>
</dbReference>
<evidence type="ECO:0008006" key="8">
    <source>
        <dbReference type="Google" id="ProtNLM"/>
    </source>
</evidence>
<evidence type="ECO:0000313" key="6">
    <source>
        <dbReference type="EMBL" id="EKF72904.1"/>
    </source>
</evidence>
<gene>
    <name evidence="6" type="ORF">A11A3_16350</name>
</gene>
<evidence type="ECO:0000259" key="5">
    <source>
        <dbReference type="Pfam" id="PF12867"/>
    </source>
</evidence>
<dbReference type="STRING" id="1177179.A11A3_16350"/>
<dbReference type="Proteomes" id="UP000010164">
    <property type="component" value="Unassembled WGS sequence"/>
</dbReference>
<reference evidence="6 7" key="1">
    <citation type="journal article" date="2012" name="J. Bacteriol.">
        <title>Genome Sequence of the Alkane-Degrading Bacterium Alcanivorax hongdengensis Type Strain A-11-3.</title>
        <authorList>
            <person name="Lai Q."/>
            <person name="Shao Z."/>
        </authorList>
    </citation>
    <scope>NUCLEOTIDE SEQUENCE [LARGE SCALE GENOMIC DNA]</scope>
    <source>
        <strain evidence="6 7">A-11-3</strain>
    </source>
</reference>
<dbReference type="NCBIfam" id="TIGR03440">
    <property type="entry name" value="egtB_TIGR03440"/>
    <property type="match status" value="1"/>
</dbReference>
<dbReference type="PATRIC" id="fig|1177179.3.peg.3219"/>
<evidence type="ECO:0000256" key="1">
    <source>
        <dbReference type="ARBA" id="ARBA00023002"/>
    </source>
</evidence>
<evidence type="ECO:0000256" key="2">
    <source>
        <dbReference type="ARBA" id="ARBA00023004"/>
    </source>
</evidence>
<dbReference type="InterPro" id="IPR051043">
    <property type="entry name" value="Sulfatase_Mod_Factor_Kinase"/>
</dbReference>
<dbReference type="InterPro" id="IPR042095">
    <property type="entry name" value="SUMF_sf"/>
</dbReference>
<keyword evidence="7" id="KW-1185">Reference proteome</keyword>
<keyword evidence="1" id="KW-0560">Oxidoreductase</keyword>
<dbReference type="RefSeq" id="WP_008930435.1">
    <property type="nucleotide sequence ID" value="NZ_AMRJ01000044.1"/>
</dbReference>
<dbReference type="Gene3D" id="3.90.1580.10">
    <property type="entry name" value="paralog of FGE (formylglycine-generating enzyme)"/>
    <property type="match status" value="1"/>
</dbReference>